<feature type="transmembrane region" description="Helical" evidence="8">
    <location>
        <begin position="289"/>
        <end position="306"/>
    </location>
</feature>
<keyword evidence="4 8" id="KW-0812">Transmembrane</keyword>
<evidence type="ECO:0000256" key="6">
    <source>
        <dbReference type="ARBA" id="ARBA00023136"/>
    </source>
</evidence>
<evidence type="ECO:0000256" key="7">
    <source>
        <dbReference type="ARBA" id="ARBA00024033"/>
    </source>
</evidence>
<evidence type="ECO:0000256" key="5">
    <source>
        <dbReference type="ARBA" id="ARBA00022989"/>
    </source>
</evidence>
<dbReference type="EMBL" id="VFIA01000051">
    <property type="protein sequence ID" value="MBC3794594.1"/>
    <property type="molecule type" value="Genomic_DNA"/>
</dbReference>
<keyword evidence="2" id="KW-1003">Cell membrane</keyword>
<keyword evidence="3" id="KW-0808">Transferase</keyword>
<organism evidence="9 10">
    <name type="scientific">Spirosoma utsteinense</name>
    <dbReference type="NCBI Taxonomy" id="2585773"/>
    <lineage>
        <taxon>Bacteria</taxon>
        <taxon>Pseudomonadati</taxon>
        <taxon>Bacteroidota</taxon>
        <taxon>Cytophagia</taxon>
        <taxon>Cytophagales</taxon>
        <taxon>Cytophagaceae</taxon>
        <taxon>Spirosoma</taxon>
    </lineage>
</organism>
<keyword evidence="10" id="KW-1185">Reference proteome</keyword>
<protein>
    <recommendedName>
        <fullName evidence="11">DUF2029 domain-containing protein</fullName>
    </recommendedName>
</protein>
<dbReference type="Proteomes" id="UP000700732">
    <property type="component" value="Unassembled WGS sequence"/>
</dbReference>
<dbReference type="Pfam" id="PF09594">
    <property type="entry name" value="GT87"/>
    <property type="match status" value="1"/>
</dbReference>
<comment type="subcellular location">
    <subcellularLocation>
        <location evidence="1">Cell membrane</location>
        <topology evidence="1">Multi-pass membrane protein</topology>
    </subcellularLocation>
</comment>
<comment type="similarity">
    <text evidence="7">Belongs to the glycosyltransferase 87 family.</text>
</comment>
<proteinExistence type="inferred from homology"/>
<accession>A0ABR6WDF5</accession>
<feature type="transmembrane region" description="Helical" evidence="8">
    <location>
        <begin position="266"/>
        <end position="283"/>
    </location>
</feature>
<evidence type="ECO:0000256" key="2">
    <source>
        <dbReference type="ARBA" id="ARBA00022475"/>
    </source>
</evidence>
<keyword evidence="5 8" id="KW-1133">Transmembrane helix</keyword>
<feature type="transmembrane region" description="Helical" evidence="8">
    <location>
        <begin position="313"/>
        <end position="328"/>
    </location>
</feature>
<name>A0ABR6WDF5_9BACT</name>
<keyword evidence="6 8" id="KW-0472">Membrane</keyword>
<feature type="transmembrane region" description="Helical" evidence="8">
    <location>
        <begin position="20"/>
        <end position="37"/>
    </location>
</feature>
<evidence type="ECO:0000256" key="8">
    <source>
        <dbReference type="SAM" id="Phobius"/>
    </source>
</evidence>
<evidence type="ECO:0000256" key="3">
    <source>
        <dbReference type="ARBA" id="ARBA00022679"/>
    </source>
</evidence>
<feature type="transmembrane region" description="Helical" evidence="8">
    <location>
        <begin position="334"/>
        <end position="354"/>
    </location>
</feature>
<comment type="caution">
    <text evidence="9">The sequence shown here is derived from an EMBL/GenBank/DDBJ whole genome shotgun (WGS) entry which is preliminary data.</text>
</comment>
<feature type="transmembrane region" description="Helical" evidence="8">
    <location>
        <begin position="366"/>
        <end position="386"/>
    </location>
</feature>
<reference evidence="9 10" key="1">
    <citation type="submission" date="2019-06" db="EMBL/GenBank/DDBJ databases">
        <title>Spirosoma utsteinense sp. nov. isolated from Antarctic ice-free soils.</title>
        <authorList>
            <person name="Tahon G."/>
        </authorList>
    </citation>
    <scope>NUCLEOTIDE SEQUENCE [LARGE SCALE GENOMIC DNA]</scope>
    <source>
        <strain evidence="9 10">LMG 31447</strain>
    </source>
</reference>
<feature type="transmembrane region" description="Helical" evidence="8">
    <location>
        <begin position="172"/>
        <end position="197"/>
    </location>
</feature>
<gene>
    <name evidence="9" type="ORF">FH603_5123</name>
</gene>
<dbReference type="InterPro" id="IPR018584">
    <property type="entry name" value="GT87"/>
</dbReference>
<evidence type="ECO:0008006" key="11">
    <source>
        <dbReference type="Google" id="ProtNLM"/>
    </source>
</evidence>
<evidence type="ECO:0000256" key="4">
    <source>
        <dbReference type="ARBA" id="ARBA00022692"/>
    </source>
</evidence>
<sequence>MLNARYQTVRRFLAKERVQLAAFVAITLIASIQRYLIPNQFDVANQIAYTNYNNYVIFKNAFIHLLNDKNLYALHLTEQLDLFKYSPTFALFMGLFAYLPDWLGLILWNLLNTLTVFYGITHLPYLSAGVKGNIRWFMLPELLTATQNSQSNSLILGLFLWSFIYMERGKLIWASLLMLLTVFIKLFGVVGFMLFMLYPRKPAAIGYTVAWGLLLLILPVVAVSLPQLIGQYQNWLVMLEHDHSSSIGLSVMGWLYTWFSLDPPKVVVVVLGAIGLLLPLARTSQYAHYSFRLLVLASVLLWVIIFNHKAESATFIIAIGGVALWYFSQPASLINRALVILAFVFTSLSPLDIFPSILRETLVYPYVLKAVFCIAIWGKIIVSLLTDDWSLAPLASRQPAVSPVG</sequence>
<evidence type="ECO:0000313" key="10">
    <source>
        <dbReference type="Proteomes" id="UP000700732"/>
    </source>
</evidence>
<evidence type="ECO:0000256" key="1">
    <source>
        <dbReference type="ARBA" id="ARBA00004651"/>
    </source>
</evidence>
<dbReference type="RefSeq" id="WP_186741258.1">
    <property type="nucleotide sequence ID" value="NZ_VFIA01000051.1"/>
</dbReference>
<evidence type="ECO:0000313" key="9">
    <source>
        <dbReference type="EMBL" id="MBC3794594.1"/>
    </source>
</evidence>
<feature type="transmembrane region" description="Helical" evidence="8">
    <location>
        <begin position="204"/>
        <end position="223"/>
    </location>
</feature>